<dbReference type="AlphaFoldDB" id="A0A8J5QZV2"/>
<dbReference type="EMBL" id="JAAALK010000953">
    <property type="protein sequence ID" value="KAG8043438.1"/>
    <property type="molecule type" value="Genomic_DNA"/>
</dbReference>
<evidence type="ECO:0000313" key="3">
    <source>
        <dbReference type="Proteomes" id="UP000729402"/>
    </source>
</evidence>
<evidence type="ECO:0000313" key="2">
    <source>
        <dbReference type="EMBL" id="KAG8043438.1"/>
    </source>
</evidence>
<comment type="caution">
    <text evidence="2">The sequence shown here is derived from an EMBL/GenBank/DDBJ whole genome shotgun (WGS) entry which is preliminary data.</text>
</comment>
<name>A0A8J5QZV2_ZIZPA</name>
<accession>A0A8J5QZV2</accession>
<feature type="compositionally biased region" description="Basic residues" evidence="1">
    <location>
        <begin position="32"/>
        <end position="44"/>
    </location>
</feature>
<organism evidence="2 3">
    <name type="scientific">Zizania palustris</name>
    <name type="common">Northern wild rice</name>
    <dbReference type="NCBI Taxonomy" id="103762"/>
    <lineage>
        <taxon>Eukaryota</taxon>
        <taxon>Viridiplantae</taxon>
        <taxon>Streptophyta</taxon>
        <taxon>Embryophyta</taxon>
        <taxon>Tracheophyta</taxon>
        <taxon>Spermatophyta</taxon>
        <taxon>Magnoliopsida</taxon>
        <taxon>Liliopsida</taxon>
        <taxon>Poales</taxon>
        <taxon>Poaceae</taxon>
        <taxon>BOP clade</taxon>
        <taxon>Oryzoideae</taxon>
        <taxon>Oryzeae</taxon>
        <taxon>Zizaniinae</taxon>
        <taxon>Zizania</taxon>
    </lineage>
</organism>
<reference evidence="2" key="2">
    <citation type="submission" date="2021-02" db="EMBL/GenBank/DDBJ databases">
        <authorList>
            <person name="Kimball J.A."/>
            <person name="Haas M.W."/>
            <person name="Macchietto M."/>
            <person name="Kono T."/>
            <person name="Duquette J."/>
            <person name="Shao M."/>
        </authorList>
    </citation>
    <scope>NUCLEOTIDE SEQUENCE</scope>
    <source>
        <tissue evidence="2">Fresh leaf tissue</tissue>
    </source>
</reference>
<gene>
    <name evidence="2" type="ORF">GUJ93_ZPchr0458g22640</name>
</gene>
<protein>
    <submittedName>
        <fullName evidence="2">Uncharacterized protein</fullName>
    </submittedName>
</protein>
<sequence length="114" mass="12824">MAFEKMTLACGPNPMGSRRPRRPPRPGPARASQRRLRRRSHRSAPARSYRSTWQEVLDKAVAALRSHGLRVSPNPPAPSSLPSPLLTILLPLKFCALCISYRKFWSFLIAHLPS</sequence>
<evidence type="ECO:0000256" key="1">
    <source>
        <dbReference type="SAM" id="MobiDB-lite"/>
    </source>
</evidence>
<feature type="region of interest" description="Disordered" evidence="1">
    <location>
        <begin position="1"/>
        <end position="50"/>
    </location>
</feature>
<proteinExistence type="predicted"/>
<keyword evidence="3" id="KW-1185">Reference proteome</keyword>
<reference evidence="2" key="1">
    <citation type="journal article" date="2021" name="bioRxiv">
        <title>Whole Genome Assembly and Annotation of Northern Wild Rice, Zizania palustris L., Supports a Whole Genome Duplication in the Zizania Genus.</title>
        <authorList>
            <person name="Haas M."/>
            <person name="Kono T."/>
            <person name="Macchietto M."/>
            <person name="Millas R."/>
            <person name="McGilp L."/>
            <person name="Shao M."/>
            <person name="Duquette J."/>
            <person name="Hirsch C.N."/>
            <person name="Kimball J."/>
        </authorList>
    </citation>
    <scope>NUCLEOTIDE SEQUENCE</scope>
    <source>
        <tissue evidence="2">Fresh leaf tissue</tissue>
    </source>
</reference>
<dbReference type="Proteomes" id="UP000729402">
    <property type="component" value="Unassembled WGS sequence"/>
</dbReference>